<dbReference type="Gene3D" id="2.170.270.10">
    <property type="entry name" value="SET domain"/>
    <property type="match status" value="1"/>
</dbReference>
<dbReference type="InterPro" id="IPR015947">
    <property type="entry name" value="PUA-like_sf"/>
</dbReference>
<dbReference type="InterPro" id="IPR001214">
    <property type="entry name" value="SET_dom"/>
</dbReference>
<keyword evidence="2" id="KW-0158">Chromosome</keyword>
<evidence type="ECO:0000256" key="1">
    <source>
        <dbReference type="ARBA" id="ARBA00004286"/>
    </source>
</evidence>
<name>A0AAW1J6W7_SAPOF</name>
<evidence type="ECO:0000259" key="13">
    <source>
        <dbReference type="PROSITE" id="PS51015"/>
    </source>
</evidence>
<evidence type="ECO:0000256" key="6">
    <source>
        <dbReference type="ARBA" id="ARBA00022853"/>
    </source>
</evidence>
<dbReference type="SMART" id="SM00468">
    <property type="entry name" value="PreSET"/>
    <property type="match status" value="1"/>
</dbReference>
<evidence type="ECO:0000256" key="2">
    <source>
        <dbReference type="ARBA" id="ARBA00022454"/>
    </source>
</evidence>
<evidence type="ECO:0000259" key="11">
    <source>
        <dbReference type="PROSITE" id="PS50867"/>
    </source>
</evidence>
<dbReference type="PANTHER" id="PTHR45660">
    <property type="entry name" value="HISTONE-LYSINE N-METHYLTRANSFERASE SETMAR"/>
    <property type="match status" value="1"/>
</dbReference>
<keyword evidence="3" id="KW-0489">Methyltransferase</keyword>
<dbReference type="Pfam" id="PF02182">
    <property type="entry name" value="SAD_SRA"/>
    <property type="match status" value="1"/>
</dbReference>
<dbReference type="PROSITE" id="PS51015">
    <property type="entry name" value="YDG"/>
    <property type="match status" value="1"/>
</dbReference>
<dbReference type="InterPro" id="IPR025794">
    <property type="entry name" value="H3-K9-MeTrfase_plant"/>
</dbReference>
<dbReference type="InterPro" id="IPR007728">
    <property type="entry name" value="Pre-SET_dom"/>
</dbReference>
<accession>A0AAW1J6W7</accession>
<evidence type="ECO:0000259" key="12">
    <source>
        <dbReference type="PROSITE" id="PS50868"/>
    </source>
</evidence>
<dbReference type="Gene3D" id="2.30.280.10">
    <property type="entry name" value="SRA-YDG"/>
    <property type="match status" value="1"/>
</dbReference>
<keyword evidence="5" id="KW-0949">S-adenosyl-L-methionine</keyword>
<keyword evidence="7 8" id="KW-0539">Nucleus</keyword>
<dbReference type="SUPFAM" id="SSF82199">
    <property type="entry name" value="SET domain"/>
    <property type="match status" value="1"/>
</dbReference>
<dbReference type="PROSITE" id="PS50280">
    <property type="entry name" value="SET"/>
    <property type="match status" value="1"/>
</dbReference>
<dbReference type="SMART" id="SM00317">
    <property type="entry name" value="SET"/>
    <property type="match status" value="1"/>
</dbReference>
<evidence type="ECO:0000256" key="7">
    <source>
        <dbReference type="ARBA" id="ARBA00023242"/>
    </source>
</evidence>
<evidence type="ECO:0000256" key="9">
    <source>
        <dbReference type="SAM" id="MobiDB-lite"/>
    </source>
</evidence>
<dbReference type="SMART" id="SM00508">
    <property type="entry name" value="PostSET"/>
    <property type="match status" value="1"/>
</dbReference>
<dbReference type="InterPro" id="IPR003616">
    <property type="entry name" value="Post-SET_dom"/>
</dbReference>
<evidence type="ECO:0000256" key="5">
    <source>
        <dbReference type="ARBA" id="ARBA00022691"/>
    </source>
</evidence>
<evidence type="ECO:0000256" key="3">
    <source>
        <dbReference type="ARBA" id="ARBA00022603"/>
    </source>
</evidence>
<dbReference type="GO" id="GO:0005634">
    <property type="term" value="C:nucleus"/>
    <property type="evidence" value="ECO:0007669"/>
    <property type="project" value="UniProtKB-SubCell"/>
</dbReference>
<sequence length="997" mass="111054">MWKQNYDLSFGIHFCFGRPFVGETMGSLMGEERHLENVESSLLMPPPKYKRRKVSGNRDYPHGCGPSTASLCTQTNDGLNVTDVLKGALEQTVQSGCQNGVELRASSSRMCGEVKLKNEEVKNFSVEKPNTSEEDQILGEKHILTNEMHDSLNDLKDSDADNSREAGISAEQHLLPHYPIPSIHLMKEQKYPLPRRVSAVRDFPNGSGCNVTSLGDNYEVAEVNSDTEMHEAGTLNLHEEKLKGDKKYENKIQGNDSGQSDYTHEKRSVADEELKMQAEAVVLGQSSEYKVLGTKVEDNNDALHMQNNEHANDIDSLPDSLQNYLMVYVRGKNKDKKSVGVSGNHVEFREDSITDADTEKDAVVQGLMSAASCPMREEKGIEKLSPSRASAKESKRKKHEYAAQDKRKRSCTKRNDNAEKSMAVSPYLIQMKEDEVSRQVTLNDDDDSPEKHNDFQLLPRPHGCDSSPLSSVASSSNERGARSKVRGALKLFQTFVRKLLQGEETKSKEKGRGIKRVDLSAANALKENGRYINTEKIIGSVPGVEIGDIFSYRIELAIIGIHSPLQSGIDTIKRGKQYFAISVVASGGYDNDVDNSDVLIYTGQGGNSVRGDKQAENQKLERGNLALKNCIDIKNPVRVVRGFKETKTPVNGDGKPKMIASYTYDGLYTVERYWHEVGHHGTLVYKFELIRIPGQRQLAWKEMKQSKKCKVREGCIVDDISEGRDKPPICAINTIDDDKPLPFTYITSMMYPDWCRPVPLTGCDCEGGCSDSDRCACAVKNGGEIPYNLNGAIVLAKPLVYECGQFCSCPPSCSNRVSQHGIKLPLEIFKTKSRGWGVRCLSSISSGSFICEYIGELLDDKEAEQRAGYDEYLFDIGQNYNDTTLSDGLSALIPNMPSTANDVVENVGFTIDAARYGNIGRFINHSCTPNLYAQNVLFDHDDKRIPHIMLFAAENIPPLEELTYHYNYTIDQVFDSKGNIKRKNCYCGSAECTGRMY</sequence>
<feature type="region of interest" description="Disordered" evidence="9">
    <location>
        <begin position="438"/>
        <end position="481"/>
    </location>
</feature>
<dbReference type="AlphaFoldDB" id="A0AAW1J6W7"/>
<comment type="subcellular location">
    <subcellularLocation>
        <location evidence="1">Chromosome</location>
    </subcellularLocation>
    <subcellularLocation>
        <location evidence="8">Nucleus</location>
    </subcellularLocation>
</comment>
<dbReference type="Pfam" id="PF05033">
    <property type="entry name" value="Pre-SET"/>
    <property type="match status" value="1"/>
</dbReference>
<keyword evidence="15" id="KW-1185">Reference proteome</keyword>
<feature type="domain" description="Pre-SET" evidence="11">
    <location>
        <begin position="761"/>
        <end position="821"/>
    </location>
</feature>
<dbReference type="GO" id="GO:0003690">
    <property type="term" value="F:double-stranded DNA binding"/>
    <property type="evidence" value="ECO:0007669"/>
    <property type="project" value="TreeGrafter"/>
</dbReference>
<proteinExistence type="predicted"/>
<feature type="domain" description="SET" evidence="10">
    <location>
        <begin position="824"/>
        <end position="967"/>
    </location>
</feature>
<keyword evidence="6" id="KW-0156">Chromatin regulator</keyword>
<feature type="compositionally biased region" description="Low complexity" evidence="9">
    <location>
        <begin position="466"/>
        <end position="476"/>
    </location>
</feature>
<dbReference type="GO" id="GO:0008270">
    <property type="term" value="F:zinc ion binding"/>
    <property type="evidence" value="ECO:0007669"/>
    <property type="project" value="InterPro"/>
</dbReference>
<dbReference type="SUPFAM" id="SSF88697">
    <property type="entry name" value="PUA domain-like"/>
    <property type="match status" value="1"/>
</dbReference>
<dbReference type="InterPro" id="IPR046341">
    <property type="entry name" value="SET_dom_sf"/>
</dbReference>
<dbReference type="EMBL" id="JBDFQZ010000008">
    <property type="protein sequence ID" value="KAK9698849.1"/>
    <property type="molecule type" value="Genomic_DNA"/>
</dbReference>
<dbReference type="PANTHER" id="PTHR45660:SF46">
    <property type="entry name" value="HISTONE-LYSINE N-METHYLTRANSFERASE, H3 LYSINE-9 SPECIFIC SUVH6"/>
    <property type="match status" value="1"/>
</dbReference>
<reference evidence="14" key="1">
    <citation type="submission" date="2024-03" db="EMBL/GenBank/DDBJ databases">
        <title>WGS assembly of Saponaria officinalis var. Norfolk2.</title>
        <authorList>
            <person name="Jenkins J."/>
            <person name="Shu S."/>
            <person name="Grimwood J."/>
            <person name="Barry K."/>
            <person name="Goodstein D."/>
            <person name="Schmutz J."/>
            <person name="Leebens-Mack J."/>
            <person name="Osbourn A."/>
        </authorList>
    </citation>
    <scope>NUCLEOTIDE SEQUENCE [LARGE SCALE GENOMIC DNA]</scope>
    <source>
        <strain evidence="14">JIC</strain>
    </source>
</reference>
<keyword evidence="4" id="KW-0808">Transferase</keyword>
<feature type="domain" description="Post-SET" evidence="12">
    <location>
        <begin position="981"/>
        <end position="997"/>
    </location>
</feature>
<dbReference type="PROSITE" id="PS51575">
    <property type="entry name" value="SAM_MT43_SUVAR39_2"/>
    <property type="match status" value="1"/>
</dbReference>
<evidence type="ECO:0000256" key="4">
    <source>
        <dbReference type="ARBA" id="ARBA00022679"/>
    </source>
</evidence>
<protein>
    <submittedName>
        <fullName evidence="14">Uncharacterized protein</fullName>
    </submittedName>
</protein>
<dbReference type="Pfam" id="PF00856">
    <property type="entry name" value="SET"/>
    <property type="match status" value="1"/>
</dbReference>
<evidence type="ECO:0000313" key="14">
    <source>
        <dbReference type="EMBL" id="KAK9698849.1"/>
    </source>
</evidence>
<feature type="domain" description="YDG" evidence="13">
    <location>
        <begin position="539"/>
        <end position="691"/>
    </location>
</feature>
<dbReference type="PROSITE" id="PS50868">
    <property type="entry name" value="POST_SET"/>
    <property type="match status" value="1"/>
</dbReference>
<evidence type="ECO:0000256" key="8">
    <source>
        <dbReference type="PROSITE-ProRule" id="PRU00358"/>
    </source>
</evidence>
<dbReference type="PROSITE" id="PS50867">
    <property type="entry name" value="PRE_SET"/>
    <property type="match status" value="1"/>
</dbReference>
<dbReference type="Proteomes" id="UP001443914">
    <property type="component" value="Unassembled WGS sequence"/>
</dbReference>
<dbReference type="InterPro" id="IPR051357">
    <property type="entry name" value="H3K9_HMTase_SUVAR3-9"/>
</dbReference>
<organism evidence="14 15">
    <name type="scientific">Saponaria officinalis</name>
    <name type="common">Common soapwort</name>
    <name type="synonym">Lychnis saponaria</name>
    <dbReference type="NCBI Taxonomy" id="3572"/>
    <lineage>
        <taxon>Eukaryota</taxon>
        <taxon>Viridiplantae</taxon>
        <taxon>Streptophyta</taxon>
        <taxon>Embryophyta</taxon>
        <taxon>Tracheophyta</taxon>
        <taxon>Spermatophyta</taxon>
        <taxon>Magnoliopsida</taxon>
        <taxon>eudicotyledons</taxon>
        <taxon>Gunneridae</taxon>
        <taxon>Pentapetalae</taxon>
        <taxon>Caryophyllales</taxon>
        <taxon>Caryophyllaceae</taxon>
        <taxon>Caryophylleae</taxon>
        <taxon>Saponaria</taxon>
    </lineage>
</organism>
<evidence type="ECO:0000259" key="10">
    <source>
        <dbReference type="PROSITE" id="PS50280"/>
    </source>
</evidence>
<evidence type="ECO:0000313" key="15">
    <source>
        <dbReference type="Proteomes" id="UP001443914"/>
    </source>
</evidence>
<dbReference type="GO" id="GO:0032259">
    <property type="term" value="P:methylation"/>
    <property type="evidence" value="ECO:0007669"/>
    <property type="project" value="UniProtKB-KW"/>
</dbReference>
<dbReference type="InterPro" id="IPR003105">
    <property type="entry name" value="SRA_YDG"/>
</dbReference>
<gene>
    <name evidence="14" type="ORF">RND81_08G135500</name>
</gene>
<dbReference type="GO" id="GO:0042054">
    <property type="term" value="F:histone methyltransferase activity"/>
    <property type="evidence" value="ECO:0007669"/>
    <property type="project" value="InterPro"/>
</dbReference>
<dbReference type="GO" id="GO:0005694">
    <property type="term" value="C:chromosome"/>
    <property type="evidence" value="ECO:0007669"/>
    <property type="project" value="UniProtKB-SubCell"/>
</dbReference>
<feature type="region of interest" description="Disordered" evidence="9">
    <location>
        <begin position="374"/>
        <end position="423"/>
    </location>
</feature>
<dbReference type="InterPro" id="IPR036987">
    <property type="entry name" value="SRA-YDG_sf"/>
</dbReference>
<comment type="caution">
    <text evidence="14">The sequence shown here is derived from an EMBL/GenBank/DDBJ whole genome shotgun (WGS) entry which is preliminary data.</text>
</comment>
<dbReference type="SMART" id="SM00466">
    <property type="entry name" value="SRA"/>
    <property type="match status" value="1"/>
</dbReference>